<keyword evidence="1" id="KW-0812">Transmembrane</keyword>
<gene>
    <name evidence="2" type="ORF">NDM98_05015</name>
</gene>
<keyword evidence="3" id="KW-1185">Reference proteome</keyword>
<organism evidence="2 3">
    <name type="scientific">Alkalicoccobacillus plakortidis</name>
    <dbReference type="NCBI Taxonomy" id="444060"/>
    <lineage>
        <taxon>Bacteria</taxon>
        <taxon>Bacillati</taxon>
        <taxon>Bacillota</taxon>
        <taxon>Bacilli</taxon>
        <taxon>Bacillales</taxon>
        <taxon>Bacillaceae</taxon>
        <taxon>Alkalicoccobacillus</taxon>
    </lineage>
</organism>
<evidence type="ECO:0008006" key="4">
    <source>
        <dbReference type="Google" id="ProtNLM"/>
    </source>
</evidence>
<feature type="transmembrane region" description="Helical" evidence="1">
    <location>
        <begin position="12"/>
        <end position="33"/>
    </location>
</feature>
<keyword evidence="1" id="KW-1133">Transmembrane helix</keyword>
<evidence type="ECO:0000313" key="3">
    <source>
        <dbReference type="Proteomes" id="UP001203665"/>
    </source>
</evidence>
<protein>
    <recommendedName>
        <fullName evidence="4">Acyltransferase 3 domain-containing protein</fullName>
    </recommendedName>
</protein>
<feature type="transmembrane region" description="Helical" evidence="1">
    <location>
        <begin position="161"/>
        <end position="183"/>
    </location>
</feature>
<dbReference type="EMBL" id="JAMQJY010000001">
    <property type="protein sequence ID" value="MCM2674920.1"/>
    <property type="molecule type" value="Genomic_DNA"/>
</dbReference>
<accession>A0ABT0XGU2</accession>
<evidence type="ECO:0000256" key="1">
    <source>
        <dbReference type="SAM" id="Phobius"/>
    </source>
</evidence>
<feature type="transmembrane region" description="Helical" evidence="1">
    <location>
        <begin position="98"/>
        <end position="118"/>
    </location>
</feature>
<dbReference type="RefSeq" id="WP_251605056.1">
    <property type="nucleotide sequence ID" value="NZ_JAMQJY010000001.1"/>
</dbReference>
<feature type="transmembrane region" description="Helical" evidence="1">
    <location>
        <begin position="45"/>
        <end position="63"/>
    </location>
</feature>
<feature type="transmembrane region" description="Helical" evidence="1">
    <location>
        <begin position="130"/>
        <end position="149"/>
    </location>
</feature>
<proteinExistence type="predicted"/>
<reference evidence="2" key="1">
    <citation type="submission" date="2022-06" db="EMBL/GenBank/DDBJ databases">
        <title>Alkalicoccobacillus porphyridii sp. nov., isolated from a marine red alga, Porphyridium purpureum and reclassification of Shouchella plakortidis and Shouchella gibsonii as Alkalicoccobacillus plakortidis comb. nov. and Alkalicoccobacillus gibsonii comb. nov.</title>
        <authorList>
            <person name="Kim K.H."/>
            <person name="Lee J.K."/>
            <person name="Han D.M."/>
            <person name="Baek J.H."/>
            <person name="Jeon C.O."/>
        </authorList>
    </citation>
    <scope>NUCLEOTIDE SEQUENCE</scope>
    <source>
        <strain evidence="2">DSM 19153</strain>
    </source>
</reference>
<feature type="transmembrane region" description="Helical" evidence="1">
    <location>
        <begin position="75"/>
        <end position="92"/>
    </location>
</feature>
<keyword evidence="1" id="KW-0472">Membrane</keyword>
<dbReference type="Proteomes" id="UP001203665">
    <property type="component" value="Unassembled WGS sequence"/>
</dbReference>
<name>A0ABT0XGU2_9BACI</name>
<sequence length="212" mass="24121">MILIYSALFLYVLLRLKANTLALVTIAIALYAAENAGLLSNLNIFQYKNFAFGLLFVTLGFALNHSKEFINYKAPWLYTILFAVAYVCNYYYQIGLGWLLLPLFTFSLGAFCVQFPTLGKGSLLTRLSSYSLAIYTLHIFVELIILKSVEVIGWSDYYANPLYYVGTIVACITVPMLIFNPIYNGAIWIKETLIFSQKKRSQDSELRKQNYG</sequence>
<comment type="caution">
    <text evidence="2">The sequence shown here is derived from an EMBL/GenBank/DDBJ whole genome shotgun (WGS) entry which is preliminary data.</text>
</comment>
<evidence type="ECO:0000313" key="2">
    <source>
        <dbReference type="EMBL" id="MCM2674920.1"/>
    </source>
</evidence>